<evidence type="ECO:0000256" key="1">
    <source>
        <dbReference type="ARBA" id="ARBA00006739"/>
    </source>
</evidence>
<feature type="domain" description="Glycosyltransferase 2-like" evidence="4">
    <location>
        <begin position="8"/>
        <end position="103"/>
    </location>
</feature>
<evidence type="ECO:0000259" key="4">
    <source>
        <dbReference type="Pfam" id="PF00535"/>
    </source>
</evidence>
<dbReference type="Gene3D" id="3.90.550.10">
    <property type="entry name" value="Spore Coat Polysaccharide Biosynthesis Protein SpsA, Chain A"/>
    <property type="match status" value="1"/>
</dbReference>
<dbReference type="InterPro" id="IPR001173">
    <property type="entry name" value="Glyco_trans_2-like"/>
</dbReference>
<evidence type="ECO:0000256" key="3">
    <source>
        <dbReference type="ARBA" id="ARBA00022679"/>
    </source>
</evidence>
<comment type="caution">
    <text evidence="5">The sequence shown here is derived from an EMBL/GenBank/DDBJ whole genome shotgun (WGS) entry which is preliminary data.</text>
</comment>
<name>A0ABV7M493_9GAMM</name>
<evidence type="ECO:0000313" key="5">
    <source>
        <dbReference type="EMBL" id="MFC3293683.1"/>
    </source>
</evidence>
<dbReference type="PANTHER" id="PTHR43179">
    <property type="entry name" value="RHAMNOSYLTRANSFERASE WBBL"/>
    <property type="match status" value="1"/>
</dbReference>
<protein>
    <submittedName>
        <fullName evidence="5">Glycosyltransferase family 2 protein</fullName>
    </submittedName>
</protein>
<keyword evidence="3" id="KW-0808">Transferase</keyword>
<comment type="similarity">
    <text evidence="1">Belongs to the glycosyltransferase 2 family.</text>
</comment>
<dbReference type="InterPro" id="IPR029044">
    <property type="entry name" value="Nucleotide-diphossugar_trans"/>
</dbReference>
<dbReference type="PANTHER" id="PTHR43179:SF12">
    <property type="entry name" value="GALACTOFURANOSYLTRANSFERASE GLFT2"/>
    <property type="match status" value="1"/>
</dbReference>
<reference evidence="6" key="1">
    <citation type="journal article" date="2019" name="Int. J. Syst. Evol. Microbiol.">
        <title>The Global Catalogue of Microorganisms (GCM) 10K type strain sequencing project: providing services to taxonomists for standard genome sequencing and annotation.</title>
        <authorList>
            <consortium name="The Broad Institute Genomics Platform"/>
            <consortium name="The Broad Institute Genome Sequencing Center for Infectious Disease"/>
            <person name="Wu L."/>
            <person name="Ma J."/>
        </authorList>
    </citation>
    <scope>NUCLEOTIDE SEQUENCE [LARGE SCALE GENOMIC DNA]</scope>
    <source>
        <strain evidence="6">KCTC 12847</strain>
    </source>
</reference>
<evidence type="ECO:0000256" key="2">
    <source>
        <dbReference type="ARBA" id="ARBA00022676"/>
    </source>
</evidence>
<sequence>MMAEVYSILVSYNPNISELNQAVDRLLLQTKRVIVCNNSDFSVEFNHQRVKVFNFYENLGIAKAQNIGMKWAFENGAEFILQIDQDSIPDSRLVKNLLACHETLTKLGYKIGLVGSQDYDKDTNELSVAKVKKGRVIEGTSYIKVDQVLSSGSLIPFSTYNCVGGMDDGLFIDAVDSEYCWRTAKFGYLVVKDPSSLMAHKLGEGKKKILGFAYVGVPAPVRHYYQVRNFFLLCRRDYAPLYWKASNAFKLVFKLVFYPFVLSDGKRRFYYMLKGVKHGFSARVGRFE</sequence>
<dbReference type="Proteomes" id="UP001595640">
    <property type="component" value="Unassembled WGS sequence"/>
</dbReference>
<proteinExistence type="inferred from homology"/>
<dbReference type="SUPFAM" id="SSF53448">
    <property type="entry name" value="Nucleotide-diphospho-sugar transferases"/>
    <property type="match status" value="1"/>
</dbReference>
<dbReference type="Pfam" id="PF00535">
    <property type="entry name" value="Glycos_transf_2"/>
    <property type="match status" value="1"/>
</dbReference>
<dbReference type="RefSeq" id="WP_308428015.1">
    <property type="nucleotide sequence ID" value="NZ_BMXD01000001.1"/>
</dbReference>
<keyword evidence="6" id="KW-1185">Reference proteome</keyword>
<accession>A0ABV7M493</accession>
<keyword evidence="2" id="KW-0328">Glycosyltransferase</keyword>
<dbReference type="CDD" id="cd02526">
    <property type="entry name" value="GT2_RfbF_like"/>
    <property type="match status" value="1"/>
</dbReference>
<organism evidence="5 6">
    <name type="scientific">Modicisalibacter luteus</name>
    <dbReference type="NCBI Taxonomy" id="453962"/>
    <lineage>
        <taxon>Bacteria</taxon>
        <taxon>Pseudomonadati</taxon>
        <taxon>Pseudomonadota</taxon>
        <taxon>Gammaproteobacteria</taxon>
        <taxon>Oceanospirillales</taxon>
        <taxon>Halomonadaceae</taxon>
        <taxon>Modicisalibacter</taxon>
    </lineage>
</organism>
<evidence type="ECO:0000313" key="6">
    <source>
        <dbReference type="Proteomes" id="UP001595640"/>
    </source>
</evidence>
<dbReference type="EMBL" id="JBHRUH010000031">
    <property type="protein sequence ID" value="MFC3293683.1"/>
    <property type="molecule type" value="Genomic_DNA"/>
</dbReference>
<gene>
    <name evidence="5" type="ORF">ACFOEI_16665</name>
</gene>